<accession>A0A7R9M041</accession>
<dbReference type="PROSITE" id="PS51462">
    <property type="entry name" value="NUDIX"/>
    <property type="match status" value="2"/>
</dbReference>
<dbReference type="AlphaFoldDB" id="A0A7R9M041"/>
<dbReference type="InterPro" id="IPR015797">
    <property type="entry name" value="NUDIX_hydrolase-like_dom_sf"/>
</dbReference>
<keyword evidence="1" id="KW-0378">Hydrolase</keyword>
<dbReference type="EMBL" id="OC919312">
    <property type="protein sequence ID" value="CAD7651111.1"/>
    <property type="molecule type" value="Genomic_DNA"/>
</dbReference>
<dbReference type="InterPro" id="IPR000086">
    <property type="entry name" value="NUDIX_hydrolase_dom"/>
</dbReference>
<evidence type="ECO:0000256" key="1">
    <source>
        <dbReference type="ARBA" id="ARBA00022801"/>
    </source>
</evidence>
<dbReference type="InterPro" id="IPR020084">
    <property type="entry name" value="NUDIX_hydrolase_CS"/>
</dbReference>
<feature type="domain" description="Nudix hydrolase" evidence="2">
    <location>
        <begin position="228"/>
        <end position="353"/>
    </location>
</feature>
<evidence type="ECO:0000313" key="4">
    <source>
        <dbReference type="Proteomes" id="UP000728032"/>
    </source>
</evidence>
<dbReference type="Proteomes" id="UP000728032">
    <property type="component" value="Unassembled WGS sequence"/>
</dbReference>
<dbReference type="GO" id="GO:0044715">
    <property type="term" value="F:8-oxo-dGDP phosphatase activity"/>
    <property type="evidence" value="ECO:0007669"/>
    <property type="project" value="TreeGrafter"/>
</dbReference>
<keyword evidence="4" id="KW-1185">Reference proteome</keyword>
<feature type="domain" description="Nudix hydrolase" evidence="2">
    <location>
        <begin position="536"/>
        <end position="660"/>
    </location>
</feature>
<dbReference type="Pfam" id="PF00293">
    <property type="entry name" value="NUDIX"/>
    <property type="match status" value="2"/>
</dbReference>
<dbReference type="OrthoDB" id="10005910at2759"/>
<dbReference type="Gene3D" id="3.90.79.10">
    <property type="entry name" value="Nucleoside Triphosphate Pyrophosphohydrolase"/>
    <property type="match status" value="3"/>
</dbReference>
<reference evidence="3" key="1">
    <citation type="submission" date="2020-11" db="EMBL/GenBank/DDBJ databases">
        <authorList>
            <person name="Tran Van P."/>
        </authorList>
    </citation>
    <scope>NUCLEOTIDE SEQUENCE</scope>
</reference>
<protein>
    <recommendedName>
        <fullName evidence="2">Nudix hydrolase domain-containing protein</fullName>
    </recommendedName>
</protein>
<dbReference type="PANTHER" id="PTHR22769">
    <property type="entry name" value="MUTT/NUDIX HYDROLASE"/>
    <property type="match status" value="1"/>
</dbReference>
<dbReference type="SUPFAM" id="SSF55811">
    <property type="entry name" value="Nudix"/>
    <property type="match status" value="3"/>
</dbReference>
<dbReference type="GO" id="GO:0044716">
    <property type="term" value="F:8-oxo-GDP phosphatase activity"/>
    <property type="evidence" value="ECO:0007669"/>
    <property type="project" value="TreeGrafter"/>
</dbReference>
<proteinExistence type="predicted"/>
<dbReference type="PROSITE" id="PS00893">
    <property type="entry name" value="NUDIX_BOX"/>
    <property type="match status" value="1"/>
</dbReference>
<dbReference type="EMBL" id="CAJPVJ010004487">
    <property type="protein sequence ID" value="CAG2168660.1"/>
    <property type="molecule type" value="Genomic_DNA"/>
</dbReference>
<gene>
    <name evidence="3" type="ORF">ONB1V03_LOCUS8147</name>
</gene>
<name>A0A7R9M041_9ACAR</name>
<organism evidence="3">
    <name type="scientific">Oppiella nova</name>
    <dbReference type="NCBI Taxonomy" id="334625"/>
    <lineage>
        <taxon>Eukaryota</taxon>
        <taxon>Metazoa</taxon>
        <taxon>Ecdysozoa</taxon>
        <taxon>Arthropoda</taxon>
        <taxon>Chelicerata</taxon>
        <taxon>Arachnida</taxon>
        <taxon>Acari</taxon>
        <taxon>Acariformes</taxon>
        <taxon>Sarcoptiformes</taxon>
        <taxon>Oribatida</taxon>
        <taxon>Brachypylina</taxon>
        <taxon>Oppioidea</taxon>
        <taxon>Oppiidae</taxon>
        <taxon>Oppiella</taxon>
    </lineage>
</organism>
<evidence type="ECO:0000259" key="2">
    <source>
        <dbReference type="PROSITE" id="PS51462"/>
    </source>
</evidence>
<sequence>PNEQIIDTIRREVLEESGFEMAPVDLVMIESIGNIFNFIYSGRVIGGQLKTVEDSESIEAKWWSESDMSSLNLRYDDILDVISVVRNHNTSLAEISCHISRFIAIEAHNRMLLRVVFTVTKENNSRYVLIKKVPSPQLPQIFITEYLIDKLEGVLSVEHNGVPQSPQDSPHDGLCITVLAKSRMPYEDMNPITGDYEWMQMSRSLYALLTRCLDNPNTELIQWRIKQTVGYIGGAVIFNEDMDVLLIQESKASCRGKWYLPLGRIESNEQLMDGSKREVLEESGLEIETTALVVIESEGSAWYRFTYTGRVIGGQLKTVEDKESIQAKWWSENELQSANLRFEDILDLIHCVRNYHKSVNTSHNSRLTAIRAHNEMLLRVVLTVSRKSDKRQLILFSSRPTPHLPVCEMDPQNSLRVTLSSFLKRILGQNFTADYQPLGVLSVEHNGVPKHSHDGICFTVLVVNGKPFDDTVPMPSPYKLLELSPALKSLTILTGGTVDTKNEGPVVCDYSVEQQFKDLRMPYNRSDASKLIVKETVFYKVAAVVFNDKNEVLMIQERKRRCRGMWCLPSGKVEPNEQLVDAVTRETLEESGLRIQPTALVVVEHSVGHWFRFTFTGRVIGGQIKTDEDEESMKAQWFSDKDLDDRDLRRDKEFTKYVIDLVRNYNSVQISGNSLKLPVIRPHNQIIIRIMFLVKSGQNSKHQYLVSKAPTPHLPVCEINREIPIFETIVRLLQKIFVSNKSLQFSSMGLLRVEHNGVPMGSHEGICFTILVHCPVPCEDMPAIPIDSNYTFVQLMSTMEQRLNELVNQNIKTIAFLYIPR</sequence>
<evidence type="ECO:0000313" key="3">
    <source>
        <dbReference type="EMBL" id="CAD7651111.1"/>
    </source>
</evidence>
<feature type="non-terminal residue" evidence="3">
    <location>
        <position position="1"/>
    </location>
</feature>
<dbReference type="PANTHER" id="PTHR22769:SF56">
    <property type="entry name" value="8-OXO-DGDP PHOSPHATASE NUDT18"/>
    <property type="match status" value="1"/>
</dbReference>